<feature type="compositionally biased region" description="Basic and acidic residues" evidence="1">
    <location>
        <begin position="91"/>
        <end position="105"/>
    </location>
</feature>
<organism evidence="2 3">
    <name type="scientific">Vibrio phage phi50-12</name>
    <dbReference type="NCBI Taxonomy" id="2654972"/>
    <lineage>
        <taxon>Viruses</taxon>
        <taxon>Duplodnaviria</taxon>
        <taxon>Heunggongvirae</taxon>
        <taxon>Uroviricota</taxon>
        <taxon>Caudoviricetes</taxon>
        <taxon>Schitoviridae</taxon>
        <taxon>Penintadodekavirus</taxon>
        <taxon>Penintadodekavirus 5012</taxon>
    </lineage>
</organism>
<dbReference type="EMBL" id="MN584918">
    <property type="protein sequence ID" value="QFR59810.1"/>
    <property type="molecule type" value="Genomic_DNA"/>
</dbReference>
<evidence type="ECO:0000256" key="1">
    <source>
        <dbReference type="SAM" id="MobiDB-lite"/>
    </source>
</evidence>
<accession>A0A5P8PR86</accession>
<keyword evidence="3" id="KW-1185">Reference proteome</keyword>
<dbReference type="Proteomes" id="UP000325783">
    <property type="component" value="Segment"/>
</dbReference>
<feature type="compositionally biased region" description="Acidic residues" evidence="1">
    <location>
        <begin position="107"/>
        <end position="123"/>
    </location>
</feature>
<proteinExistence type="predicted"/>
<reference evidence="2 3" key="1">
    <citation type="submission" date="2019-10" db="EMBL/GenBank/DDBJ databases">
        <authorList>
            <person name="Lin L.C."/>
        </authorList>
    </citation>
    <scope>NUCLEOTIDE SEQUENCE [LARGE SCALE GENOMIC DNA]</scope>
</reference>
<feature type="region of interest" description="Disordered" evidence="1">
    <location>
        <begin position="75"/>
        <end position="177"/>
    </location>
</feature>
<sequence>MAKNLKKYPLKRVLIYKDKKMELTLNAKETQAVIQAGLEATGMGQGLNLVNINVTQSRKTGNASIILEADSGFGMDDAEETQEVQQELPIEEPKQTVAEEPKVESEPVQEEVEQPEVQAEAEEPVVKETPEPEAVAEEPQPEAVVEDTTEDTDSLFATGATVEEEPKAEVESDSLFS</sequence>
<evidence type="ECO:0000313" key="2">
    <source>
        <dbReference type="EMBL" id="QFR59810.1"/>
    </source>
</evidence>
<protein>
    <submittedName>
        <fullName evidence="2">Uncharacterized protein</fullName>
    </submittedName>
</protein>
<evidence type="ECO:0000313" key="3">
    <source>
        <dbReference type="Proteomes" id="UP000325783"/>
    </source>
</evidence>
<gene>
    <name evidence="2" type="ORF">VOWphi5012_026</name>
</gene>
<name>A0A5P8PR86_9CAUD</name>
<feature type="compositionally biased region" description="Acidic residues" evidence="1">
    <location>
        <begin position="134"/>
        <end position="153"/>
    </location>
</feature>